<evidence type="ECO:0000313" key="1">
    <source>
        <dbReference type="EMBL" id="MBL1408593.1"/>
    </source>
</evidence>
<dbReference type="Proteomes" id="UP000625283">
    <property type="component" value="Unassembled WGS sequence"/>
</dbReference>
<reference evidence="1 2" key="1">
    <citation type="submission" date="2021-01" db="EMBL/GenBank/DDBJ databases">
        <title>C459-1 draft genome sequence.</title>
        <authorList>
            <person name="Zhang X.-F."/>
        </authorList>
    </citation>
    <scope>NUCLEOTIDE SEQUENCE [LARGE SCALE GENOMIC DNA]</scope>
    <source>
        <strain evidence="2">C459-1</strain>
    </source>
</reference>
<comment type="caution">
    <text evidence="1">The sequence shown here is derived from an EMBL/GenBank/DDBJ whole genome shotgun (WGS) entry which is preliminary data.</text>
</comment>
<evidence type="ECO:0000313" key="2">
    <source>
        <dbReference type="Proteomes" id="UP000625283"/>
    </source>
</evidence>
<sequence length="337" mass="38430">MTKQERIAAFAKLGEWLTHPDTETTEKTAQFHHKNPWYTADNVLRQMNAIGHQLTPEKLNAWIQDYTAQDSDKTVGLVLAGNLPLVGFHDILSCLIMGFHVQVKLSSDDAGLTPFVISQLIRICPSFKDKIQEVDKLTNYDLVIATGSNNSARYFEYYFGKKPHIIRKNRNAVAVLTGQETPQELTALGSDIFDYFGLGCRSVSKLYIPKNYPIANFFEAIEQFSPIREHFKYNNNYDYNKSIYLINKDKHYDNGFLLLKEDNTLSSPLAVVFYEEYNNTDQLIAAIEGQKDNIQCVVCQQDLQISPPLFRLGRSQHPALNDYADGVNTLDFLAQRQ</sequence>
<protein>
    <submittedName>
        <fullName evidence="1">Acyl-CoA reductase</fullName>
    </submittedName>
</protein>
<gene>
    <name evidence="1" type="ORF">JKG61_07510</name>
</gene>
<accession>A0ABS1R1P5</accession>
<dbReference type="EMBL" id="JAERTY010000003">
    <property type="protein sequence ID" value="MBL1408593.1"/>
    <property type="molecule type" value="Genomic_DNA"/>
</dbReference>
<name>A0ABS1R1P5_9SPHI</name>
<proteinExistence type="predicted"/>
<dbReference type="RefSeq" id="WP_202102345.1">
    <property type="nucleotide sequence ID" value="NZ_JAERTY010000003.1"/>
</dbReference>
<organism evidence="1 2">
    <name type="scientific">Sphingobacterium faecale</name>
    <dbReference type="NCBI Taxonomy" id="2803775"/>
    <lineage>
        <taxon>Bacteria</taxon>
        <taxon>Pseudomonadati</taxon>
        <taxon>Bacteroidota</taxon>
        <taxon>Sphingobacteriia</taxon>
        <taxon>Sphingobacteriales</taxon>
        <taxon>Sphingobacteriaceae</taxon>
        <taxon>Sphingobacterium</taxon>
    </lineage>
</organism>
<keyword evidence="2" id="KW-1185">Reference proteome</keyword>